<dbReference type="AlphaFoldDB" id="A0A1I3J0Y9"/>
<evidence type="ECO:0000313" key="2">
    <source>
        <dbReference type="EMBL" id="SFI53932.1"/>
    </source>
</evidence>
<reference evidence="1 4" key="3">
    <citation type="journal article" date="2017" name="Nat. Microbiol.">
        <title>Natural product diversity associated with the nematode symbionts Photorhabdus and Xenorhabdus.</title>
        <authorList>
            <person name="Tobias N.J."/>
            <person name="Wolff H."/>
            <person name="Djahanschiri B."/>
            <person name="Grundmann F."/>
            <person name="Kronenwerth M."/>
            <person name="Shi Y.M."/>
            <person name="Simonyi S."/>
            <person name="Grun P."/>
            <person name="Shapiro-Ilan D."/>
            <person name="Pidot S.J."/>
            <person name="Stinear T.P."/>
            <person name="Ebersberger I."/>
            <person name="Bode H.B."/>
        </authorList>
    </citation>
    <scope>NUCLEOTIDE SEQUENCE [LARGE SCALE GENOMIC DNA]</scope>
    <source>
        <strain evidence="1 4">DSM 17908</strain>
    </source>
</reference>
<gene>
    <name evidence="2" type="ORF">SAMN05421680_10253</name>
    <name evidence="1" type="ORF">Xmau_00457</name>
</gene>
<organism evidence="2 3">
    <name type="scientific">Xenorhabdus mauleonii</name>
    <dbReference type="NCBI Taxonomy" id="351675"/>
    <lineage>
        <taxon>Bacteria</taxon>
        <taxon>Pseudomonadati</taxon>
        <taxon>Pseudomonadota</taxon>
        <taxon>Gammaproteobacteria</taxon>
        <taxon>Enterobacterales</taxon>
        <taxon>Morganellaceae</taxon>
        <taxon>Xenorhabdus</taxon>
    </lineage>
</organism>
<dbReference type="Proteomes" id="UP000198919">
    <property type="component" value="Unassembled WGS sequence"/>
</dbReference>
<accession>A0A1I3J0Y9</accession>
<name>A0A1I3J0Y9_9GAMM</name>
<reference evidence="3" key="2">
    <citation type="submission" date="2016-10" db="EMBL/GenBank/DDBJ databases">
        <authorList>
            <person name="Varghese N."/>
            <person name="Submissions S."/>
        </authorList>
    </citation>
    <scope>NUCLEOTIDE SEQUENCE [LARGE SCALE GENOMIC DNA]</scope>
    <source>
        <strain evidence="3">DSM 17908</strain>
    </source>
</reference>
<dbReference type="EMBL" id="NITY01000001">
    <property type="protein sequence ID" value="PHM46062.1"/>
    <property type="molecule type" value="Genomic_DNA"/>
</dbReference>
<dbReference type="Proteomes" id="UP000224607">
    <property type="component" value="Unassembled WGS sequence"/>
</dbReference>
<evidence type="ECO:0000313" key="1">
    <source>
        <dbReference type="EMBL" id="PHM46062.1"/>
    </source>
</evidence>
<protein>
    <submittedName>
        <fullName evidence="2">Uncharacterized protein</fullName>
    </submittedName>
</protein>
<evidence type="ECO:0000313" key="3">
    <source>
        <dbReference type="Proteomes" id="UP000198919"/>
    </source>
</evidence>
<evidence type="ECO:0000313" key="4">
    <source>
        <dbReference type="Proteomes" id="UP000224607"/>
    </source>
</evidence>
<proteinExistence type="predicted"/>
<reference evidence="2" key="1">
    <citation type="submission" date="2016-10" db="EMBL/GenBank/DDBJ databases">
        <authorList>
            <person name="de Groot N.N."/>
        </authorList>
    </citation>
    <scope>NUCLEOTIDE SEQUENCE [LARGE SCALE GENOMIC DNA]</scope>
    <source>
        <strain evidence="2">DSM 17908</strain>
    </source>
</reference>
<sequence>MIFWINMKSTFTFCIWFVSQLFASKLPVNKGVVTAWDVKQYP</sequence>
<keyword evidence="4" id="KW-1185">Reference proteome</keyword>
<dbReference type="EMBL" id="FORG01000002">
    <property type="protein sequence ID" value="SFI53932.1"/>
    <property type="molecule type" value="Genomic_DNA"/>
</dbReference>
<dbReference type="STRING" id="351675.SAMN05421680_10253"/>